<evidence type="ECO:0000256" key="24">
    <source>
        <dbReference type="ARBA" id="ARBA00058467"/>
    </source>
</evidence>
<comment type="similarity">
    <text evidence="3 27">Belongs to the cytochrome P450 family.</text>
</comment>
<evidence type="ECO:0000256" key="6">
    <source>
        <dbReference type="ARBA" id="ARBA00022617"/>
    </source>
</evidence>
<dbReference type="GO" id="GO:0008398">
    <property type="term" value="F:sterol 14-demethylase activity"/>
    <property type="evidence" value="ECO:0007669"/>
    <property type="project" value="UniProtKB-EC"/>
</dbReference>
<feature type="binding site" description="axial binding residue" evidence="26">
    <location>
        <position position="461"/>
    </location>
    <ligand>
        <name>heme</name>
        <dbReference type="ChEBI" id="CHEBI:30413"/>
    </ligand>
    <ligandPart>
        <name>Fe</name>
        <dbReference type="ChEBI" id="CHEBI:18248"/>
    </ligandPart>
</feature>
<evidence type="ECO:0000256" key="23">
    <source>
        <dbReference type="ARBA" id="ARBA00051013"/>
    </source>
</evidence>
<dbReference type="InterPro" id="IPR002403">
    <property type="entry name" value="Cyt_P450_E_grp-IV"/>
</dbReference>
<keyword evidence="10 27" id="KW-0560">Oxidoreductase</keyword>
<dbReference type="GO" id="GO:0016126">
    <property type="term" value="P:sterol biosynthetic process"/>
    <property type="evidence" value="ECO:0007669"/>
    <property type="project" value="UniProtKB-KW"/>
</dbReference>
<dbReference type="EC" id="1.14.14.154" evidence="19"/>
<dbReference type="GO" id="GO:0016020">
    <property type="term" value="C:membrane"/>
    <property type="evidence" value="ECO:0007669"/>
    <property type="project" value="UniProtKB-SubCell"/>
</dbReference>
<dbReference type="InParanoid" id="A0A1D6F6X6"/>
<keyword evidence="13 27" id="KW-0503">Monooxygenase</keyword>
<keyword evidence="5 28" id="KW-0489">Methyltransferase</keyword>
<reference evidence="28" key="1">
    <citation type="submission" date="2015-12" db="EMBL/GenBank/DDBJ databases">
        <title>Update maize B73 reference genome by single molecule sequencing technologies.</title>
        <authorList>
            <consortium name="Maize Genome Sequencing Project"/>
            <person name="Ware D."/>
        </authorList>
    </citation>
    <scope>NUCLEOTIDE SEQUENCE [LARGE SCALE GENOMIC DNA]</scope>
    <source>
        <tissue evidence="28">Seedling</tissue>
    </source>
</reference>
<dbReference type="GO" id="GO:0032259">
    <property type="term" value="P:methylation"/>
    <property type="evidence" value="ECO:0007669"/>
    <property type="project" value="UniProtKB-KW"/>
</dbReference>
<evidence type="ECO:0000256" key="13">
    <source>
        <dbReference type="ARBA" id="ARBA00023033"/>
    </source>
</evidence>
<dbReference type="ExpressionAtlas" id="A0A1D6F6X6">
    <property type="expression patterns" value="baseline"/>
</dbReference>
<evidence type="ECO:0000256" key="5">
    <source>
        <dbReference type="ARBA" id="ARBA00022603"/>
    </source>
</evidence>
<evidence type="ECO:0000256" key="3">
    <source>
        <dbReference type="ARBA" id="ARBA00010617"/>
    </source>
</evidence>
<evidence type="ECO:0000256" key="26">
    <source>
        <dbReference type="PIRSR" id="PIRSR602403-1"/>
    </source>
</evidence>
<dbReference type="GO" id="GO:0008168">
    <property type="term" value="F:methyltransferase activity"/>
    <property type="evidence" value="ECO:0007669"/>
    <property type="project" value="UniProtKB-KW"/>
</dbReference>
<sequence length="524" mass="58224">MGMVVNSSAVPFSIALLAVVIAAVVITKAALGRRRRRRTAAANNPAPPPRNDVDTGRRRPPAAITGVTSAVRLVHALATKGFEATLYEQYAKLGSVFTVSLFGMKTTTFLAGPDVSAHFYQGPDSEISHGDLLEFTVPMFGEGVAFAVDAATRAEQHRFYLDALKPARLRCHVAPMLQEVEEFFARWGQQGTVDLKQELEQVLMLITARCLLGKEVRERMLHEVFSAYRDLTENSLHLTSLLFPYAPTPAARRRDRARATLSGIFSEIVRSRRRSGRRAGDDDGDVLQSLVDARYRDGRGTTEAEVTGLVIAILFAGKHTSSATSTWTGARLLRHAECLDAAVDEQRRVVAERGSGVDYDALAEMGFLHCCIKEALRMHPTAPLFLRRAHRGFTVRTREGAEYDVPSGQTVASPLLINHYIPYVYRDPHVYDPRRFGPGREEDRVGGRFCYNAFSGGRHACPGEAYAYMQVKVIWSHLLRNFELKLVSPFPRTDWMKLSPEARGKVVVSYKRRMVPVGSVPVPL</sequence>
<evidence type="ECO:0000256" key="15">
    <source>
        <dbReference type="ARBA" id="ARBA00023136"/>
    </source>
</evidence>
<accession>A0A1D6F6X6</accession>
<dbReference type="FunCoup" id="A0A1D6F6X6">
    <property type="interactions" value="924"/>
</dbReference>
<dbReference type="InterPro" id="IPR001128">
    <property type="entry name" value="Cyt_P450"/>
</dbReference>
<dbReference type="PRINTS" id="PR00465">
    <property type="entry name" value="EP450IV"/>
</dbReference>
<dbReference type="InterPro" id="IPR017972">
    <property type="entry name" value="Cyt_P450_CS"/>
</dbReference>
<comment type="subcellular location">
    <subcellularLocation>
        <location evidence="2">Membrane</location>
        <topology evidence="2">Single-pass membrane protein</topology>
    </subcellularLocation>
</comment>
<dbReference type="FunFam" id="1.10.630.10:FF:000028">
    <property type="entry name" value="Cytochrome p450 51g1"/>
    <property type="match status" value="1"/>
</dbReference>
<dbReference type="OMA" id="RMLHEVF"/>
<dbReference type="SMR" id="A0A1D6F6X6"/>
<evidence type="ECO:0000256" key="9">
    <source>
        <dbReference type="ARBA" id="ARBA00022955"/>
    </source>
</evidence>
<keyword evidence="15" id="KW-0472">Membrane</keyword>
<comment type="function">
    <text evidence="24">Catalyzes the 14-alpha demethylation of obtusifoliol to 4 alpha-methyl-5 alpha-ergosta-8,14,24(28)-trien-3 beta-ol.</text>
</comment>
<evidence type="ECO:0000256" key="14">
    <source>
        <dbReference type="ARBA" id="ARBA00023098"/>
    </source>
</evidence>
<dbReference type="EMBL" id="CM007648">
    <property type="protein sequence ID" value="ONM26994.1"/>
    <property type="molecule type" value="Genomic_DNA"/>
</dbReference>
<keyword evidence="12" id="KW-0756">Sterol biosynthesis</keyword>
<keyword evidence="6 26" id="KW-0349">Heme</keyword>
<evidence type="ECO:0000256" key="7">
    <source>
        <dbReference type="ARBA" id="ARBA00022679"/>
    </source>
</evidence>
<dbReference type="InterPro" id="IPR036396">
    <property type="entry name" value="Cyt_P450_sf"/>
</dbReference>
<keyword evidence="16" id="KW-1207">Sterol metabolism</keyword>
<evidence type="ECO:0000256" key="21">
    <source>
        <dbReference type="ARBA" id="ARBA00042513"/>
    </source>
</evidence>
<dbReference type="STRING" id="4577.A0A1D6F6X6"/>
<dbReference type="PANTHER" id="PTHR24304:SF2">
    <property type="entry name" value="24-HYDROXYCHOLESTEROL 7-ALPHA-HYDROXYLASE"/>
    <property type="match status" value="1"/>
</dbReference>
<dbReference type="GO" id="GO:0020037">
    <property type="term" value="F:heme binding"/>
    <property type="evidence" value="ECO:0007669"/>
    <property type="project" value="InterPro"/>
</dbReference>
<evidence type="ECO:0000313" key="28">
    <source>
        <dbReference type="EMBL" id="ONM26994.1"/>
    </source>
</evidence>
<evidence type="ECO:0000256" key="18">
    <source>
        <dbReference type="ARBA" id="ARBA00037887"/>
    </source>
</evidence>
<evidence type="ECO:0000256" key="17">
    <source>
        <dbReference type="ARBA" id="ARBA00023221"/>
    </source>
</evidence>
<keyword evidence="4" id="KW-0444">Lipid biosynthesis</keyword>
<comment type="cofactor">
    <cofactor evidence="1 26">
        <name>heme</name>
        <dbReference type="ChEBI" id="CHEBI:30413"/>
    </cofactor>
</comment>
<evidence type="ECO:0000256" key="12">
    <source>
        <dbReference type="ARBA" id="ARBA00023011"/>
    </source>
</evidence>
<name>A0A1D6F6X6_MAIZE</name>
<keyword evidence="9" id="KW-0752">Steroid biosynthesis</keyword>
<dbReference type="Pfam" id="PF00067">
    <property type="entry name" value="p450"/>
    <property type="match status" value="1"/>
</dbReference>
<keyword evidence="14" id="KW-0443">Lipid metabolism</keyword>
<organism evidence="28">
    <name type="scientific">Zea mays</name>
    <name type="common">Maize</name>
    <dbReference type="NCBI Taxonomy" id="4577"/>
    <lineage>
        <taxon>Eukaryota</taxon>
        <taxon>Viridiplantae</taxon>
        <taxon>Streptophyta</taxon>
        <taxon>Embryophyta</taxon>
        <taxon>Tracheophyta</taxon>
        <taxon>Spermatophyta</taxon>
        <taxon>Magnoliopsida</taxon>
        <taxon>Liliopsida</taxon>
        <taxon>Poales</taxon>
        <taxon>Poaceae</taxon>
        <taxon>PACMAD clade</taxon>
        <taxon>Panicoideae</taxon>
        <taxon>Andropogonodae</taxon>
        <taxon>Andropogoneae</taxon>
        <taxon>Tripsacinae</taxon>
        <taxon>Zea</taxon>
    </lineage>
</organism>
<evidence type="ECO:0000256" key="20">
    <source>
        <dbReference type="ARBA" id="ARBA00042370"/>
    </source>
</evidence>
<evidence type="ECO:0000256" key="4">
    <source>
        <dbReference type="ARBA" id="ARBA00022516"/>
    </source>
</evidence>
<dbReference type="PANTHER" id="PTHR24304">
    <property type="entry name" value="CYTOCHROME P450 FAMILY 7"/>
    <property type="match status" value="1"/>
</dbReference>
<dbReference type="Gene3D" id="1.10.630.10">
    <property type="entry name" value="Cytochrome P450"/>
    <property type="match status" value="1"/>
</dbReference>
<evidence type="ECO:0000256" key="25">
    <source>
        <dbReference type="ARBA" id="ARBA00072797"/>
    </source>
</evidence>
<keyword evidence="11 26" id="KW-0408">Iron</keyword>
<gene>
    <name evidence="28" type="ORF">ZEAMMB73_Zm00001d007504</name>
</gene>
<keyword evidence="7" id="KW-0808">Transferase</keyword>
<keyword evidence="17" id="KW-0753">Steroid metabolism</keyword>
<evidence type="ECO:0000256" key="19">
    <source>
        <dbReference type="ARBA" id="ARBA00038974"/>
    </source>
</evidence>
<evidence type="ECO:0000256" key="8">
    <source>
        <dbReference type="ARBA" id="ARBA00022723"/>
    </source>
</evidence>
<dbReference type="InterPro" id="IPR050529">
    <property type="entry name" value="CYP450_sterol_14alpha_dmase"/>
</dbReference>
<comment type="pathway">
    <text evidence="18">Steroid biosynthesis; zymosterol biosynthesis; zymosterol from lanosterol: step 1/6.</text>
</comment>
<proteinExistence type="inferred from homology"/>
<evidence type="ECO:0000256" key="10">
    <source>
        <dbReference type="ARBA" id="ARBA00023002"/>
    </source>
</evidence>
<dbReference type="PRINTS" id="PR00385">
    <property type="entry name" value="P450"/>
</dbReference>
<evidence type="ECO:0000256" key="27">
    <source>
        <dbReference type="RuleBase" id="RU000461"/>
    </source>
</evidence>
<protein>
    <recommendedName>
        <fullName evidence="25">Obtusifoliol 14-alpha demethylase</fullName>
        <ecNumber evidence="19">1.14.14.154</ecNumber>
    </recommendedName>
    <alternativeName>
        <fullName evidence="20">CYPLI</fullName>
    </alternativeName>
    <alternativeName>
        <fullName evidence="22">Cytochrome P450 51</fullName>
    </alternativeName>
    <alternativeName>
        <fullName evidence="21">Cytochrome P450-LIA1</fullName>
    </alternativeName>
</protein>
<comment type="catalytic activity">
    <reaction evidence="23">
        <text>a 14alpha-methyl steroid + 3 reduced [NADPH--hemoprotein reductase] + 3 O2 = a Delta(14) steroid + formate + 3 oxidized [NADPH--hemoprotein reductase] + 4 H2O + 4 H(+)</text>
        <dbReference type="Rhea" id="RHEA:54028"/>
        <dbReference type="Rhea" id="RHEA-COMP:11964"/>
        <dbReference type="Rhea" id="RHEA-COMP:11965"/>
        <dbReference type="ChEBI" id="CHEBI:15377"/>
        <dbReference type="ChEBI" id="CHEBI:15378"/>
        <dbReference type="ChEBI" id="CHEBI:15379"/>
        <dbReference type="ChEBI" id="CHEBI:15740"/>
        <dbReference type="ChEBI" id="CHEBI:57618"/>
        <dbReference type="ChEBI" id="CHEBI:58210"/>
        <dbReference type="ChEBI" id="CHEBI:138029"/>
        <dbReference type="ChEBI" id="CHEBI:138031"/>
        <dbReference type="EC" id="1.14.14.154"/>
    </reaction>
</comment>
<evidence type="ECO:0000256" key="2">
    <source>
        <dbReference type="ARBA" id="ARBA00004167"/>
    </source>
</evidence>
<evidence type="ECO:0000256" key="22">
    <source>
        <dbReference type="ARBA" id="ARBA00042983"/>
    </source>
</evidence>
<dbReference type="GO" id="GO:0005506">
    <property type="term" value="F:iron ion binding"/>
    <property type="evidence" value="ECO:0007669"/>
    <property type="project" value="InterPro"/>
</dbReference>
<dbReference type="SUPFAM" id="SSF48264">
    <property type="entry name" value="Cytochrome P450"/>
    <property type="match status" value="1"/>
</dbReference>
<evidence type="ECO:0000256" key="11">
    <source>
        <dbReference type="ARBA" id="ARBA00023004"/>
    </source>
</evidence>
<evidence type="ECO:0000256" key="16">
    <source>
        <dbReference type="ARBA" id="ARBA00023166"/>
    </source>
</evidence>
<dbReference type="CDD" id="cd11042">
    <property type="entry name" value="CYP51-like"/>
    <property type="match status" value="1"/>
</dbReference>
<dbReference type="AlphaFoldDB" id="A0A1D6F6X6"/>
<dbReference type="PROSITE" id="PS00086">
    <property type="entry name" value="CYTOCHROME_P450"/>
    <property type="match status" value="1"/>
</dbReference>
<evidence type="ECO:0000256" key="1">
    <source>
        <dbReference type="ARBA" id="ARBA00001971"/>
    </source>
</evidence>
<keyword evidence="8 26" id="KW-0479">Metal-binding</keyword>